<name>A0ACC4D4Q2_POPAL</name>
<dbReference type="Proteomes" id="UP000309997">
    <property type="component" value="Unassembled WGS sequence"/>
</dbReference>
<proteinExistence type="predicted"/>
<sequence>MERESALVLCYLDKNTMGTLPHAFSLFALILLLTSGTGADQSTKTQAIFERSTGIGAIVDTSSRIGKEEIVAMEVAKEDFYGFGNLIFLLINDSQKDTIHAALEAKDLIDTRQVQAIVGPQTWEEVSLVAEIARETQVPILSFAETAPEWATGRWPSLLQASPDKRAQMKAVAAIVQSWNWHQVIVIYEDTDSSARGVIPHLHDALREVNSQVSQFVAFSPSASSDSMSKELENIKSKQYCRVFVVHLSFKLAVRLFEMAKKMEMMQKDYVWITTDPITSLVHSINASVISSMQGILGVRSYFPKMGQDFETFNQRFSTRFSRKYPREEKKEPGIYAVQAYDAMRTIALGLDKTGSKRGGKELLENILDVDFHGLSGKVKFKNQNVAAAEIFQIVNVIGTGYNEIGYWSNGLGFSENIHENSSYDLSMIDLGQVYWPGGPRSTPRGWTALTSAKRLRIGVPSSSGYKEYVKVEGTNFSGFSIEVFKTTAASMPIFPPYEFHDFNGTYDELVEQIHLKKFDAVVGDVAIVASRYSHVEFSHPFSETGLMLVVPARSSNKEWSFIKPFTKSMWASITVITIYNGFVVWLIERHAHPELRGSMLHQIGIMLWLSFNTLFSLQGGKLHSNLSRMSVVVWLFVALVVIQTYTANLTSMLTVQRLEPTVTSVEELLESNAAVGYCSGSYLEKYLVEVLRFPRDNVKHYASAEDYAEGFNKKEIAAAFIGTPLAKIFLAKFCKKFIAAGPTFNIGGFGFAFPRGSPLLASINEALLKVSENGTLAQLENNYIGVLQKCQDKEEENPSLSPNGFRALFIITGGTSTIALVIYIFCIASSFSGLTTIRGLMFIIIKHWCYQSKRFSRRVSNVESLGNSSPQHAPNQLSQV</sequence>
<evidence type="ECO:0000313" key="1">
    <source>
        <dbReference type="EMBL" id="KAL3612259.1"/>
    </source>
</evidence>
<gene>
    <name evidence="1" type="ORF">D5086_003279</name>
</gene>
<dbReference type="EMBL" id="RCHU02000001">
    <property type="protein sequence ID" value="KAL3612259.1"/>
    <property type="molecule type" value="Genomic_DNA"/>
</dbReference>
<evidence type="ECO:0000313" key="2">
    <source>
        <dbReference type="Proteomes" id="UP000309997"/>
    </source>
</evidence>
<protein>
    <submittedName>
        <fullName evidence="1">Uncharacterized protein</fullName>
    </submittedName>
</protein>
<accession>A0ACC4D4Q2</accession>
<organism evidence="1 2">
    <name type="scientific">Populus alba</name>
    <name type="common">White poplar</name>
    <dbReference type="NCBI Taxonomy" id="43335"/>
    <lineage>
        <taxon>Eukaryota</taxon>
        <taxon>Viridiplantae</taxon>
        <taxon>Streptophyta</taxon>
        <taxon>Embryophyta</taxon>
        <taxon>Tracheophyta</taxon>
        <taxon>Spermatophyta</taxon>
        <taxon>Magnoliopsida</taxon>
        <taxon>eudicotyledons</taxon>
        <taxon>Gunneridae</taxon>
        <taxon>Pentapetalae</taxon>
        <taxon>rosids</taxon>
        <taxon>fabids</taxon>
        <taxon>Malpighiales</taxon>
        <taxon>Salicaceae</taxon>
        <taxon>Saliceae</taxon>
        <taxon>Populus</taxon>
    </lineage>
</organism>
<comment type="caution">
    <text evidence="1">The sequence shown here is derived from an EMBL/GenBank/DDBJ whole genome shotgun (WGS) entry which is preliminary data.</text>
</comment>
<keyword evidence="2" id="KW-1185">Reference proteome</keyword>
<reference evidence="1 2" key="1">
    <citation type="journal article" date="2024" name="Plant Biotechnol. J.">
        <title>Genome and CRISPR/Cas9 system of a widespread forest tree (Populus alba) in the world.</title>
        <authorList>
            <person name="Liu Y.J."/>
            <person name="Jiang P.F."/>
            <person name="Han X.M."/>
            <person name="Li X.Y."/>
            <person name="Wang H.M."/>
            <person name="Wang Y.J."/>
            <person name="Wang X.X."/>
            <person name="Zeng Q.Y."/>
        </authorList>
    </citation>
    <scope>NUCLEOTIDE SEQUENCE [LARGE SCALE GENOMIC DNA]</scope>
    <source>
        <strain evidence="2">cv. PAL-ZL1</strain>
    </source>
</reference>